<protein>
    <submittedName>
        <fullName evidence="1">Uncharacterized protein</fullName>
    </submittedName>
</protein>
<dbReference type="AlphaFoldDB" id="A0A645FJ04"/>
<gene>
    <name evidence="1" type="ORF">SDC9_160833</name>
</gene>
<comment type="caution">
    <text evidence="1">The sequence shown here is derived from an EMBL/GenBank/DDBJ whole genome shotgun (WGS) entry which is preliminary data.</text>
</comment>
<accession>A0A645FJ04</accession>
<dbReference type="EMBL" id="VSSQ01060010">
    <property type="protein sequence ID" value="MPN13512.1"/>
    <property type="molecule type" value="Genomic_DNA"/>
</dbReference>
<organism evidence="1">
    <name type="scientific">bioreactor metagenome</name>
    <dbReference type="NCBI Taxonomy" id="1076179"/>
    <lineage>
        <taxon>unclassified sequences</taxon>
        <taxon>metagenomes</taxon>
        <taxon>ecological metagenomes</taxon>
    </lineage>
</organism>
<name>A0A645FJ04_9ZZZZ</name>
<sequence length="96" mass="10844">MLRVSAYLDNRGYILAELRFVDIDMNHSAFFCVFLKISGSSVAEAHSHRDHQIRLRLRNAGGIFAVHTAHAEIKRIGIRNGGQTHHAQSYRSGKPF</sequence>
<proteinExistence type="predicted"/>
<evidence type="ECO:0000313" key="1">
    <source>
        <dbReference type="EMBL" id="MPN13512.1"/>
    </source>
</evidence>
<reference evidence="1" key="1">
    <citation type="submission" date="2019-08" db="EMBL/GenBank/DDBJ databases">
        <authorList>
            <person name="Kucharzyk K."/>
            <person name="Murdoch R.W."/>
            <person name="Higgins S."/>
            <person name="Loffler F."/>
        </authorList>
    </citation>
    <scope>NUCLEOTIDE SEQUENCE</scope>
</reference>